<keyword evidence="3" id="KW-1185">Reference proteome</keyword>
<dbReference type="EMBL" id="JARTLD010000012">
    <property type="protein sequence ID" value="MED5016765.1"/>
    <property type="molecule type" value="Genomic_DNA"/>
</dbReference>
<dbReference type="Proteomes" id="UP001343257">
    <property type="component" value="Unassembled WGS sequence"/>
</dbReference>
<dbReference type="InterPro" id="IPR034660">
    <property type="entry name" value="DinB/YfiT-like"/>
</dbReference>
<sequence length="146" mass="17047">MSKTMKEFEEFTLFVNSIDEKLLSVPIAEGKWTVKEVISHLTNWDKYSMEKMVPYMKDNAILPEFIDHDTHNMVAIEIANHYRDSAELKNDFCETRKKLVSLLNTVGSGISFTIGKGKYTIDSYAKIFVHHDKQHQKQIDNLRSRY</sequence>
<proteinExistence type="predicted"/>
<name>A0ABU6PPG3_9BACL</name>
<reference evidence="2 3" key="1">
    <citation type="submission" date="2023-03" db="EMBL/GenBank/DDBJ databases">
        <title>Bacillus Genome Sequencing.</title>
        <authorList>
            <person name="Dunlap C."/>
        </authorList>
    </citation>
    <scope>NUCLEOTIDE SEQUENCE [LARGE SCALE GENOMIC DNA]</scope>
    <source>
        <strain evidence="2 3">NRS-52</strain>
    </source>
</reference>
<organism evidence="2 3">
    <name type="scientific">Paenibacillus chibensis</name>
    <dbReference type="NCBI Taxonomy" id="59846"/>
    <lineage>
        <taxon>Bacteria</taxon>
        <taxon>Bacillati</taxon>
        <taxon>Bacillota</taxon>
        <taxon>Bacilli</taxon>
        <taxon>Bacillales</taxon>
        <taxon>Paenibacillaceae</taxon>
        <taxon>Paenibacillus</taxon>
    </lineage>
</organism>
<dbReference type="InterPro" id="IPR024775">
    <property type="entry name" value="DinB-like"/>
</dbReference>
<evidence type="ECO:0000259" key="1">
    <source>
        <dbReference type="Pfam" id="PF12867"/>
    </source>
</evidence>
<gene>
    <name evidence="2" type="ORF">P9847_05540</name>
</gene>
<evidence type="ECO:0000313" key="2">
    <source>
        <dbReference type="EMBL" id="MED5016765.1"/>
    </source>
</evidence>
<dbReference type="RefSeq" id="WP_328276055.1">
    <property type="nucleotide sequence ID" value="NZ_JARTLD010000012.1"/>
</dbReference>
<dbReference type="Gene3D" id="1.20.120.450">
    <property type="entry name" value="dinb family like domain"/>
    <property type="match status" value="1"/>
</dbReference>
<protein>
    <submittedName>
        <fullName evidence="2">DinB family protein</fullName>
    </submittedName>
</protein>
<accession>A0ABU6PPG3</accession>
<dbReference type="SUPFAM" id="SSF109854">
    <property type="entry name" value="DinB/YfiT-like putative metalloenzymes"/>
    <property type="match status" value="1"/>
</dbReference>
<evidence type="ECO:0000313" key="3">
    <source>
        <dbReference type="Proteomes" id="UP001343257"/>
    </source>
</evidence>
<feature type="domain" description="DinB-like" evidence="1">
    <location>
        <begin position="10"/>
        <end position="139"/>
    </location>
</feature>
<comment type="caution">
    <text evidence="2">The sequence shown here is derived from an EMBL/GenBank/DDBJ whole genome shotgun (WGS) entry which is preliminary data.</text>
</comment>
<dbReference type="Pfam" id="PF12867">
    <property type="entry name" value="DinB_2"/>
    <property type="match status" value="1"/>
</dbReference>